<evidence type="ECO:0000256" key="1">
    <source>
        <dbReference type="ARBA" id="ARBA00004477"/>
    </source>
</evidence>
<reference evidence="12" key="1">
    <citation type="submission" date="2020-11" db="EMBL/GenBank/DDBJ databases">
        <authorList>
            <person name="Tran Van P."/>
        </authorList>
    </citation>
    <scope>NUCLEOTIDE SEQUENCE</scope>
</reference>
<dbReference type="InterPro" id="IPR030386">
    <property type="entry name" value="G_GB1_RHD3_dom"/>
</dbReference>
<dbReference type="PROSITE" id="PS51715">
    <property type="entry name" value="G_GB1_RHD3"/>
    <property type="match status" value="1"/>
</dbReference>
<keyword evidence="6" id="KW-0460">Magnesium</keyword>
<dbReference type="Gene3D" id="3.40.50.300">
    <property type="entry name" value="P-loop containing nucleotide triphosphate hydrolases"/>
    <property type="match status" value="1"/>
</dbReference>
<dbReference type="InterPro" id="IPR015894">
    <property type="entry name" value="Guanylate-bd_N"/>
</dbReference>
<keyword evidence="8" id="KW-0342">GTP-binding</keyword>
<evidence type="ECO:0000256" key="6">
    <source>
        <dbReference type="ARBA" id="ARBA00022842"/>
    </source>
</evidence>
<dbReference type="GO" id="GO:0005525">
    <property type="term" value="F:GTP binding"/>
    <property type="evidence" value="ECO:0007669"/>
    <property type="project" value="UniProtKB-KW"/>
</dbReference>
<comment type="subcellular location">
    <subcellularLocation>
        <location evidence="1">Endoplasmic reticulum membrane</location>
        <topology evidence="1">Multi-pass membrane protein</topology>
    </subcellularLocation>
</comment>
<comment type="similarity">
    <text evidence="11">Belongs to the TRAFAC class dynamin-like GTPase superfamily. GB1/RHD3 GTPase family.</text>
</comment>
<keyword evidence="2" id="KW-0812">Transmembrane</keyword>
<comment type="catalytic activity">
    <reaction evidence="10">
        <text>GTP + H2O = GDP + phosphate + H(+)</text>
        <dbReference type="Rhea" id="RHEA:19669"/>
        <dbReference type="ChEBI" id="CHEBI:15377"/>
        <dbReference type="ChEBI" id="CHEBI:15378"/>
        <dbReference type="ChEBI" id="CHEBI:37565"/>
        <dbReference type="ChEBI" id="CHEBI:43474"/>
        <dbReference type="ChEBI" id="CHEBI:58189"/>
    </reaction>
    <physiologicalReaction direction="left-to-right" evidence="10">
        <dbReference type="Rhea" id="RHEA:19670"/>
    </physiologicalReaction>
</comment>
<dbReference type="EMBL" id="OB663600">
    <property type="protein sequence ID" value="CAD7231525.1"/>
    <property type="molecule type" value="Genomic_DNA"/>
</dbReference>
<dbReference type="InterPro" id="IPR027417">
    <property type="entry name" value="P-loop_NTPase"/>
</dbReference>
<keyword evidence="9" id="KW-0472">Membrane</keyword>
<dbReference type="Pfam" id="PF02263">
    <property type="entry name" value="GBP"/>
    <property type="match status" value="1"/>
</dbReference>
<evidence type="ECO:0000256" key="10">
    <source>
        <dbReference type="ARBA" id="ARBA00049117"/>
    </source>
</evidence>
<evidence type="ECO:0000256" key="11">
    <source>
        <dbReference type="PROSITE-ProRule" id="PRU01052"/>
    </source>
</evidence>
<evidence type="ECO:0000256" key="4">
    <source>
        <dbReference type="ARBA" id="ARBA00022801"/>
    </source>
</evidence>
<keyword evidence="7" id="KW-1133">Transmembrane helix</keyword>
<dbReference type="GO" id="GO:0003924">
    <property type="term" value="F:GTPase activity"/>
    <property type="evidence" value="ECO:0007669"/>
    <property type="project" value="InterPro"/>
</dbReference>
<dbReference type="SUPFAM" id="SSF52540">
    <property type="entry name" value="P-loop containing nucleoside triphosphate hydrolases"/>
    <property type="match status" value="1"/>
</dbReference>
<dbReference type="Gene3D" id="1.20.58.420">
    <property type="entry name" value="AHSP"/>
    <property type="match status" value="1"/>
</dbReference>
<accession>A0A7R8WII7</accession>
<evidence type="ECO:0000313" key="12">
    <source>
        <dbReference type="EMBL" id="CAD7231525.1"/>
    </source>
</evidence>
<dbReference type="CDD" id="cd01851">
    <property type="entry name" value="GBP"/>
    <property type="match status" value="1"/>
</dbReference>
<dbReference type="FunFam" id="3.40.50.300:FF:004169">
    <property type="entry name" value="Atlastin 3"/>
    <property type="match status" value="1"/>
</dbReference>
<evidence type="ECO:0000256" key="3">
    <source>
        <dbReference type="ARBA" id="ARBA00022741"/>
    </source>
</evidence>
<dbReference type="PANTHER" id="PTHR10751">
    <property type="entry name" value="GUANYLATE BINDING PROTEIN"/>
    <property type="match status" value="1"/>
</dbReference>
<proteinExistence type="inferred from homology"/>
<protein>
    <submittedName>
        <fullName evidence="12">Uncharacterized protein</fullName>
    </submittedName>
</protein>
<evidence type="ECO:0000256" key="9">
    <source>
        <dbReference type="ARBA" id="ARBA00023136"/>
    </source>
</evidence>
<dbReference type="AlphaFoldDB" id="A0A7R8WII7"/>
<keyword evidence="3" id="KW-0547">Nucleotide-binding</keyword>
<keyword evidence="4" id="KW-0378">Hydrolase</keyword>
<name>A0A7R8WII7_9CRUS</name>
<gene>
    <name evidence="12" type="ORF">CTOB1V02_LOCUS9372</name>
</gene>
<evidence type="ECO:0000256" key="8">
    <source>
        <dbReference type="ARBA" id="ARBA00023134"/>
    </source>
</evidence>
<evidence type="ECO:0000256" key="5">
    <source>
        <dbReference type="ARBA" id="ARBA00022824"/>
    </source>
</evidence>
<dbReference type="GO" id="GO:0005789">
    <property type="term" value="C:endoplasmic reticulum membrane"/>
    <property type="evidence" value="ECO:0007669"/>
    <property type="project" value="UniProtKB-SubCell"/>
</dbReference>
<dbReference type="SUPFAM" id="SSF48340">
    <property type="entry name" value="Interferon-induced guanylate-binding protein 1 (GBP1), C-terminal domain"/>
    <property type="match status" value="1"/>
</dbReference>
<dbReference type="OrthoDB" id="7788754at2759"/>
<keyword evidence="5" id="KW-0256">Endoplasmic reticulum</keyword>
<organism evidence="12">
    <name type="scientific">Cyprideis torosa</name>
    <dbReference type="NCBI Taxonomy" id="163714"/>
    <lineage>
        <taxon>Eukaryota</taxon>
        <taxon>Metazoa</taxon>
        <taxon>Ecdysozoa</taxon>
        <taxon>Arthropoda</taxon>
        <taxon>Crustacea</taxon>
        <taxon>Oligostraca</taxon>
        <taxon>Ostracoda</taxon>
        <taxon>Podocopa</taxon>
        <taxon>Podocopida</taxon>
        <taxon>Cytherocopina</taxon>
        <taxon>Cytheroidea</taxon>
        <taxon>Cytherideidae</taxon>
        <taxon>Cyprideis</taxon>
    </lineage>
</organism>
<evidence type="ECO:0000256" key="2">
    <source>
        <dbReference type="ARBA" id="ARBA00022692"/>
    </source>
</evidence>
<dbReference type="FunFam" id="1.20.58.420:FF:000001">
    <property type="entry name" value="Atlastin-1 isoform 1"/>
    <property type="match status" value="1"/>
</dbReference>
<evidence type="ECO:0000256" key="7">
    <source>
        <dbReference type="ARBA" id="ARBA00022989"/>
    </source>
</evidence>
<dbReference type="InterPro" id="IPR036543">
    <property type="entry name" value="Guanylate-bd_C_sf"/>
</dbReference>
<sequence>MSMVEDIEIIPREGEDAEEITSRMGRPMTVVTPSEDQTFDLNLEALETILLHPKVRDKPVAVVSVAGAFRKGKSFLLDFFLRFLEAEGEPDWLGDEEADLTGFPWRGGSERETTGILMWSRVFLVPRGEGRDPIAVVLMDTQGSFDSQSTVKECATIFALSTMVSSIQVYNLSQNIQEDDLQHLQLFTEYGRLALENTGEIPFQHLIFLVRDWSYPYEYEYGLEGGNVLLKKRLQISEKQHEELKALRKHIRSCFQDMSCFLMPHPGMKVATDRRFTGRIKDMETDFVTSLKELVPHLLRPEKLVVKQIGQQLVTCEGLLTLFKVYSEIYKSGELPEPKTMLEATAEANNLNAVSLARDLYNRVMDSVCGNEAGFIPSDEFEDAHLKTMDRAMELFKSTRKMGGEGFSERYVEILGKDIQEAYVRYKAANDSKNIFKAAKTPAVLMLLGFIAYIFGTVFQLLGMTNFMALANTLLGLSFMALIVWAYSRYSGEGRGIATVIDSMATHTWELLFKPSVSKYVSPSSLSQIQRTISTVAAPIPSSTKKNA</sequence>